<reference evidence="2 3" key="1">
    <citation type="submission" date="2018-11" db="EMBL/GenBank/DDBJ databases">
        <title>Trebonia kvetii gen.nov., sp.nov., a novel acidophilic actinobacterium, and proposal of the new actinobacterial family Treboniaceae fam. nov.</title>
        <authorList>
            <person name="Rapoport D."/>
            <person name="Sagova-Mareckova M."/>
            <person name="Sedlacek I."/>
            <person name="Provaznik J."/>
            <person name="Kralova S."/>
            <person name="Pavlinic D."/>
            <person name="Benes V."/>
            <person name="Kopecky J."/>
        </authorList>
    </citation>
    <scope>NUCLEOTIDE SEQUENCE [LARGE SCALE GENOMIC DNA]</scope>
    <source>
        <strain evidence="2 3">15Tr583</strain>
    </source>
</reference>
<dbReference type="Proteomes" id="UP000460272">
    <property type="component" value="Unassembled WGS sequence"/>
</dbReference>
<accession>A0A6P2BWH2</accession>
<dbReference type="OrthoDB" id="3268346at2"/>
<protein>
    <submittedName>
        <fullName evidence="2">DUF4232 domain-containing protein</fullName>
    </submittedName>
</protein>
<comment type="caution">
    <text evidence="2">The sequence shown here is derived from an EMBL/GenBank/DDBJ whole genome shotgun (WGS) entry which is preliminary data.</text>
</comment>
<proteinExistence type="predicted"/>
<dbReference type="InterPro" id="IPR025326">
    <property type="entry name" value="DUF4232"/>
</dbReference>
<evidence type="ECO:0000313" key="3">
    <source>
        <dbReference type="Proteomes" id="UP000460272"/>
    </source>
</evidence>
<dbReference type="RefSeq" id="WP_145856138.1">
    <property type="nucleotide sequence ID" value="NZ_RPFW01000004.1"/>
</dbReference>
<sequence length="233" mass="23339">MRAGASLGWRVAAAVVFGATAALAVIVSKGAPMNASLISAKGADGGHAAASASAVPAVPPQCAISRLRLSVGPGVRVAEQITHGIPRGATKPPAAKHGQAVAAALIRYRLDFTNVSRLPCTMTGYPQVAADRNGDLVGGAAAHDTAVVAHRLLLAPGQTAHASLDATVPTPRCHPVRASGLRVVPPGQSSARYLDRPLTACTARGQIYLHVRAVQAGADAPSGAPASTQVTGG</sequence>
<gene>
    <name evidence="2" type="ORF">EAS64_23690</name>
</gene>
<evidence type="ECO:0000259" key="1">
    <source>
        <dbReference type="Pfam" id="PF14016"/>
    </source>
</evidence>
<dbReference type="EMBL" id="RPFW01000004">
    <property type="protein sequence ID" value="TVZ03404.1"/>
    <property type="molecule type" value="Genomic_DNA"/>
</dbReference>
<dbReference type="Pfam" id="PF14016">
    <property type="entry name" value="DUF4232"/>
    <property type="match status" value="1"/>
</dbReference>
<name>A0A6P2BWH2_9ACTN</name>
<dbReference type="AlphaFoldDB" id="A0A6P2BWH2"/>
<keyword evidence="3" id="KW-1185">Reference proteome</keyword>
<organism evidence="2 3">
    <name type="scientific">Trebonia kvetii</name>
    <dbReference type="NCBI Taxonomy" id="2480626"/>
    <lineage>
        <taxon>Bacteria</taxon>
        <taxon>Bacillati</taxon>
        <taxon>Actinomycetota</taxon>
        <taxon>Actinomycetes</taxon>
        <taxon>Streptosporangiales</taxon>
        <taxon>Treboniaceae</taxon>
        <taxon>Trebonia</taxon>
    </lineage>
</organism>
<feature type="domain" description="DUF4232" evidence="1">
    <location>
        <begin position="100"/>
        <end position="214"/>
    </location>
</feature>
<evidence type="ECO:0000313" key="2">
    <source>
        <dbReference type="EMBL" id="TVZ03404.1"/>
    </source>
</evidence>